<keyword evidence="8" id="KW-1185">Reference proteome</keyword>
<feature type="domain" description="Exocyst complex component EXOC6/Sec15 N-terminal" evidence="6">
    <location>
        <begin position="99"/>
        <end position="202"/>
    </location>
</feature>
<dbReference type="Pfam" id="PF04091">
    <property type="entry name" value="Sec15_C"/>
    <property type="match status" value="1"/>
</dbReference>
<name>A0ABD2QHS1_9PLAT</name>
<evidence type="ECO:0000256" key="2">
    <source>
        <dbReference type="ARBA" id="ARBA00022448"/>
    </source>
</evidence>
<protein>
    <submittedName>
        <fullName evidence="7">Exocyst complex component 6B</fullName>
    </submittedName>
</protein>
<evidence type="ECO:0000259" key="5">
    <source>
        <dbReference type="Pfam" id="PF04091"/>
    </source>
</evidence>
<dbReference type="InterPro" id="IPR046361">
    <property type="entry name" value="EXOC6/Sec15_C"/>
</dbReference>
<dbReference type="InterPro" id="IPR048359">
    <property type="entry name" value="EXOC6_Sec15_N"/>
</dbReference>
<evidence type="ECO:0000313" key="8">
    <source>
        <dbReference type="Proteomes" id="UP001626550"/>
    </source>
</evidence>
<dbReference type="GO" id="GO:0006887">
    <property type="term" value="P:exocytosis"/>
    <property type="evidence" value="ECO:0007669"/>
    <property type="project" value="UniProtKB-KW"/>
</dbReference>
<dbReference type="Gene3D" id="1.10.357.30">
    <property type="entry name" value="Exocyst complex subunit Sec15 C-terminal domain, N-terminal subdomain"/>
    <property type="match status" value="1"/>
</dbReference>
<feature type="domain" description="Exocyst complex subunit EXOC6/Sec15 C-terminal" evidence="5">
    <location>
        <begin position="423"/>
        <end position="739"/>
    </location>
</feature>
<dbReference type="Proteomes" id="UP001626550">
    <property type="component" value="Unassembled WGS sequence"/>
</dbReference>
<dbReference type="PANTHER" id="PTHR12702:SF0">
    <property type="entry name" value="EXOCYST COMPLEX COMPONENT 6"/>
    <property type="match status" value="1"/>
</dbReference>
<proteinExistence type="inferred from homology"/>
<dbReference type="Gene3D" id="1.20.58.670">
    <property type="entry name" value="Dsl1p vesicle tethering complex, Tip20p subunit, domain D"/>
    <property type="match status" value="1"/>
</dbReference>
<accession>A0ABD2QHS1</accession>
<evidence type="ECO:0000256" key="4">
    <source>
        <dbReference type="ARBA" id="ARBA00023054"/>
    </source>
</evidence>
<dbReference type="InterPro" id="IPR042044">
    <property type="entry name" value="EXOC6PINT-1/Sec15/Tip20_C_dom2"/>
</dbReference>
<reference evidence="7 8" key="1">
    <citation type="submission" date="2024-11" db="EMBL/GenBank/DDBJ databases">
        <title>Adaptive evolution of stress response genes in parasites aligns with host niche diversity.</title>
        <authorList>
            <person name="Hahn C."/>
            <person name="Resl P."/>
        </authorList>
    </citation>
    <scope>NUCLEOTIDE SEQUENCE [LARGE SCALE GENOMIC DNA]</scope>
    <source>
        <strain evidence="7">EGGRZ-B1_66</strain>
        <tissue evidence="7">Body</tissue>
    </source>
</reference>
<dbReference type="PANTHER" id="PTHR12702">
    <property type="entry name" value="SEC15"/>
    <property type="match status" value="1"/>
</dbReference>
<keyword evidence="3" id="KW-0268">Exocytosis</keyword>
<dbReference type="InterPro" id="IPR042045">
    <property type="entry name" value="EXOC6/Sec15_C_dom1"/>
</dbReference>
<dbReference type="InterPro" id="IPR007225">
    <property type="entry name" value="EXOC6/Sec15"/>
</dbReference>
<dbReference type="Pfam" id="PF20651">
    <property type="entry name" value="EXOC6_Sec15_N"/>
    <property type="match status" value="1"/>
</dbReference>
<keyword evidence="4" id="KW-0175">Coiled coil</keyword>
<dbReference type="AlphaFoldDB" id="A0ABD2QHS1"/>
<evidence type="ECO:0000259" key="6">
    <source>
        <dbReference type="Pfam" id="PF20651"/>
    </source>
</evidence>
<sequence length="745" mass="84116">MDSLSFDEIDLNNLLEEVETGSQGSVANIIHKLREKETNAIEMGKAGPMGQFLSIFSNDLDARLLKRNVDIEATCNENYDSFAESTKALLKLNSSSDSLTECIKSQEDIDKCIHAIQNSLPVLEQYMKVKESIENKRHYHALKSLEYLEKHQFQIVQPFAFCKELVKQVPTIRQAIKDASRSEVTDFLEDIRGRSHHLGQMALQQTATLLGMDINTLSGQTDSNAAEHVQLNGNSPIKHDVATILNSDSLQLELHELETLAKSHGVPSVSDSFQPNEVLSSRSTVEPPPNFSAVYRCLHIHTVLNEKRSFELYLCNERKKQIMILMSKSQSQMASERDYTKFFSEIVGFFVVDDHLRHTLPGAQLTYQQHLDEQWNNTCQRLMIFVHQNAKDCDSPDQLIALKNACVLFIKTMCNLGFSTASLSEMVEIVRGNFERLLSAEWSRNFATIVSEDNYTAMTVNSQEDMTEDLLAYPGLRTAEFVNVAFPKTVPYSQMVPQFFVAFRDYADRCILFSKFMDLSWSEVEDNVNRAVNNLLVTSLVKVLTKACNEATKDLLKLIQLSINIGELEQTCVYLEFHIQSHDKWKEYKKTDEVVNPRTRAWNSMLASVGVASASVEDEVLNFMSAPRSRLQASSFFRDVRSQAENFIYANLNLRVDEFCELASYRGVISDAVDSLDDINGAADPSEPSDYIIDMMSFLKSIFYAFTNLPPRVAHTACTQVCRHINKALLNTILGKNVSGCCGNG</sequence>
<evidence type="ECO:0000313" key="7">
    <source>
        <dbReference type="EMBL" id="KAL3318867.1"/>
    </source>
</evidence>
<organism evidence="7 8">
    <name type="scientific">Cichlidogyrus casuarinus</name>
    <dbReference type="NCBI Taxonomy" id="1844966"/>
    <lineage>
        <taxon>Eukaryota</taxon>
        <taxon>Metazoa</taxon>
        <taxon>Spiralia</taxon>
        <taxon>Lophotrochozoa</taxon>
        <taxon>Platyhelminthes</taxon>
        <taxon>Monogenea</taxon>
        <taxon>Monopisthocotylea</taxon>
        <taxon>Dactylogyridea</taxon>
        <taxon>Ancyrocephalidae</taxon>
        <taxon>Cichlidogyrus</taxon>
    </lineage>
</organism>
<gene>
    <name evidence="7" type="primary">EXOC6B_1</name>
    <name evidence="7" type="ORF">Ciccas_002458</name>
</gene>
<evidence type="ECO:0000256" key="1">
    <source>
        <dbReference type="ARBA" id="ARBA00007944"/>
    </source>
</evidence>
<comment type="similarity">
    <text evidence="1">Belongs to the SEC15 family.</text>
</comment>
<evidence type="ECO:0000256" key="3">
    <source>
        <dbReference type="ARBA" id="ARBA00022483"/>
    </source>
</evidence>
<keyword evidence="2" id="KW-0813">Transport</keyword>
<dbReference type="EMBL" id="JBJKFK010000194">
    <property type="protein sequence ID" value="KAL3318867.1"/>
    <property type="molecule type" value="Genomic_DNA"/>
</dbReference>
<comment type="caution">
    <text evidence="7">The sequence shown here is derived from an EMBL/GenBank/DDBJ whole genome shotgun (WGS) entry which is preliminary data.</text>
</comment>